<dbReference type="AlphaFoldDB" id="A0A9W8ZCP1"/>
<evidence type="ECO:0000313" key="3">
    <source>
        <dbReference type="Proteomes" id="UP001140510"/>
    </source>
</evidence>
<feature type="region of interest" description="Disordered" evidence="1">
    <location>
        <begin position="1"/>
        <end position="25"/>
    </location>
</feature>
<accession>A0A9W8ZCP1</accession>
<protein>
    <submittedName>
        <fullName evidence="2">Uncharacterized protein</fullName>
    </submittedName>
</protein>
<proteinExistence type="predicted"/>
<name>A0A9W8ZCP1_9PLEO</name>
<evidence type="ECO:0000313" key="2">
    <source>
        <dbReference type="EMBL" id="KAJ4404981.1"/>
    </source>
</evidence>
<comment type="caution">
    <text evidence="2">The sequence shown here is derived from an EMBL/GenBank/DDBJ whole genome shotgun (WGS) entry which is preliminary data.</text>
</comment>
<keyword evidence="3" id="KW-1185">Reference proteome</keyword>
<dbReference type="EMBL" id="JAPEVA010000038">
    <property type="protein sequence ID" value="KAJ4404981.1"/>
    <property type="molecule type" value="Genomic_DNA"/>
</dbReference>
<gene>
    <name evidence="2" type="ORF">N0V91_005524</name>
</gene>
<dbReference type="OrthoDB" id="10624693at2759"/>
<sequence length="110" mass="12232">MTSSKDCTANAEKLDQSEQSSSATSTDPALVIFPILPFELREHIHHYNLSPKFTSLNPLPPFIGLNLTADLTYNILHLNNEATRVEAGTFYLRNASPDFLVPRGTKPFVD</sequence>
<reference evidence="2" key="1">
    <citation type="submission" date="2022-10" db="EMBL/GenBank/DDBJ databases">
        <title>Tapping the CABI collections for fungal endophytes: first genome assemblies for Collariella, Neodidymelliopsis, Ascochyta clinopodiicola, Didymella pomorum, Didymosphaeria variabile, Neocosmospora piperis and Neocucurbitaria cava.</title>
        <authorList>
            <person name="Hill R."/>
        </authorList>
    </citation>
    <scope>NUCLEOTIDE SEQUENCE</scope>
    <source>
        <strain evidence="2">IMI 355091</strain>
    </source>
</reference>
<evidence type="ECO:0000256" key="1">
    <source>
        <dbReference type="SAM" id="MobiDB-lite"/>
    </source>
</evidence>
<dbReference type="Proteomes" id="UP001140510">
    <property type="component" value="Unassembled WGS sequence"/>
</dbReference>
<organism evidence="2 3">
    <name type="scientific">Didymella pomorum</name>
    <dbReference type="NCBI Taxonomy" id="749634"/>
    <lineage>
        <taxon>Eukaryota</taxon>
        <taxon>Fungi</taxon>
        <taxon>Dikarya</taxon>
        <taxon>Ascomycota</taxon>
        <taxon>Pezizomycotina</taxon>
        <taxon>Dothideomycetes</taxon>
        <taxon>Pleosporomycetidae</taxon>
        <taxon>Pleosporales</taxon>
        <taxon>Pleosporineae</taxon>
        <taxon>Didymellaceae</taxon>
        <taxon>Didymella</taxon>
    </lineage>
</organism>